<dbReference type="GO" id="GO:0008236">
    <property type="term" value="F:serine-type peptidase activity"/>
    <property type="evidence" value="ECO:0007669"/>
    <property type="project" value="UniProtKB-KW"/>
</dbReference>
<reference evidence="6 7" key="1">
    <citation type="submission" date="2017-10" db="EMBL/GenBank/DDBJ databases">
        <title>Novel microbial diversity and functional potential in the marine mammal oral microbiome.</title>
        <authorList>
            <person name="Dudek N.K."/>
            <person name="Sun C.L."/>
            <person name="Burstein D."/>
            <person name="Kantor R.S."/>
            <person name="Aliaga Goltsman D.S."/>
            <person name="Bik E.M."/>
            <person name="Thomas B.C."/>
            <person name="Banfield J.F."/>
            <person name="Relman D.A."/>
        </authorList>
    </citation>
    <scope>NUCLEOTIDE SEQUENCE [LARGE SCALE GENOMIC DNA]</scope>
    <source>
        <strain evidence="6">DOLZORAL124_49_17</strain>
    </source>
</reference>
<dbReference type="CDD" id="cd07018">
    <property type="entry name" value="S49_SppA_67K_type"/>
    <property type="match status" value="1"/>
</dbReference>
<dbReference type="InterPro" id="IPR002142">
    <property type="entry name" value="Peptidase_S49"/>
</dbReference>
<dbReference type="InterPro" id="IPR004634">
    <property type="entry name" value="Pept_S49_pIV"/>
</dbReference>
<dbReference type="AlphaFoldDB" id="A0A2G6ECF0"/>
<evidence type="ECO:0000313" key="7">
    <source>
        <dbReference type="Proteomes" id="UP000229740"/>
    </source>
</evidence>
<gene>
    <name evidence="6" type="primary">sppA</name>
    <name evidence="6" type="ORF">CSB45_00820</name>
</gene>
<proteinExistence type="inferred from homology"/>
<protein>
    <submittedName>
        <fullName evidence="6">Signal peptide peptidase SppA</fullName>
    </submittedName>
</protein>
<evidence type="ECO:0000256" key="2">
    <source>
        <dbReference type="ARBA" id="ARBA00022670"/>
    </source>
</evidence>
<evidence type="ECO:0000256" key="4">
    <source>
        <dbReference type="ARBA" id="ARBA00022825"/>
    </source>
</evidence>
<dbReference type="InterPro" id="IPR029045">
    <property type="entry name" value="ClpP/crotonase-like_dom_sf"/>
</dbReference>
<dbReference type="PANTHER" id="PTHR33209:SF1">
    <property type="entry name" value="PEPTIDASE S49 DOMAIN-CONTAINING PROTEIN"/>
    <property type="match status" value="1"/>
</dbReference>
<dbReference type="InterPro" id="IPR047272">
    <property type="entry name" value="S49_SppA_C"/>
</dbReference>
<dbReference type="Proteomes" id="UP000229740">
    <property type="component" value="Unassembled WGS sequence"/>
</dbReference>
<dbReference type="SUPFAM" id="SSF52096">
    <property type="entry name" value="ClpP/crotonase"/>
    <property type="match status" value="2"/>
</dbReference>
<dbReference type="GO" id="GO:0016020">
    <property type="term" value="C:membrane"/>
    <property type="evidence" value="ECO:0007669"/>
    <property type="project" value="InterPro"/>
</dbReference>
<feature type="domain" description="Peptidase S49" evidence="5">
    <location>
        <begin position="290"/>
        <end position="442"/>
    </location>
</feature>
<keyword evidence="3" id="KW-0378">Hydrolase</keyword>
<comment type="similarity">
    <text evidence="1">Belongs to the peptidase S49 family.</text>
</comment>
<keyword evidence="4" id="KW-0720">Serine protease</keyword>
<dbReference type="Gene3D" id="3.90.226.10">
    <property type="entry name" value="2-enoyl-CoA Hydratase, Chain A, domain 1"/>
    <property type="match status" value="3"/>
</dbReference>
<dbReference type="GO" id="GO:0006465">
    <property type="term" value="P:signal peptide processing"/>
    <property type="evidence" value="ECO:0007669"/>
    <property type="project" value="InterPro"/>
</dbReference>
<evidence type="ECO:0000256" key="3">
    <source>
        <dbReference type="ARBA" id="ARBA00022801"/>
    </source>
</evidence>
<dbReference type="PANTHER" id="PTHR33209">
    <property type="entry name" value="PROTEASE 4"/>
    <property type="match status" value="1"/>
</dbReference>
<sequence length="501" mass="55162">MEEWDSRAGDSSLIQMIRLINHGTGDKNIKGMYLDLSFLQQASLGALQELAQALEDFKSRGKIIIAWASGYSQAAWYLAACADRIYMDPMGQVLLPGLGIYRFYYKEASYGEAFVRSSMSENMKKENRRWLNNLWGQYLEEAARRRNLDPIEVAEWIRHYPLACAGEGMRAGQAALEGKLIDGFADGEERQAILHRYFGGASDAMVEAEEYTSLLENENPGTHPNIMVLTLAGEIHEGPSRPYSIGSDSAIEALDTIASDSSVRALVLRLDTGGGSAYASELIRRKLLSLKKQGIHILVSMGGVTASGGYWIATAGDEIWADPGCITGSIGVFTLIPRLEKFTRETLHLNPDGVGTTWMSPQKFGGLDPDPRTLALFQTSVDDTYNQFLTLVGQSRGMGRAQLLPLAEGRVWSGLEAEENGLADHVGSLDDVVRAAADRAGLDQWNTLYYRESLPAPRDMIRQALSLTRGPSSLEKTLVRLFAPVKDFIPKPGQVYALWTP</sequence>
<evidence type="ECO:0000259" key="5">
    <source>
        <dbReference type="Pfam" id="PF01343"/>
    </source>
</evidence>
<dbReference type="CDD" id="cd07023">
    <property type="entry name" value="S49_Sppa_N_C"/>
    <property type="match status" value="1"/>
</dbReference>
<feature type="domain" description="Peptidase S49" evidence="5">
    <location>
        <begin position="57"/>
        <end position="158"/>
    </location>
</feature>
<organism evidence="6 7">
    <name type="scientific">candidate division KSB3 bacterium</name>
    <dbReference type="NCBI Taxonomy" id="2044937"/>
    <lineage>
        <taxon>Bacteria</taxon>
        <taxon>candidate division KSB3</taxon>
    </lineage>
</organism>
<keyword evidence="2" id="KW-0645">Protease</keyword>
<dbReference type="InterPro" id="IPR047217">
    <property type="entry name" value="S49_SppA_67K_type_N"/>
</dbReference>
<comment type="caution">
    <text evidence="6">The sequence shown here is derived from an EMBL/GenBank/DDBJ whole genome shotgun (WGS) entry which is preliminary data.</text>
</comment>
<dbReference type="NCBIfam" id="TIGR00705">
    <property type="entry name" value="SppA_67K"/>
    <property type="match status" value="1"/>
</dbReference>
<dbReference type="Pfam" id="PF01343">
    <property type="entry name" value="Peptidase_S49"/>
    <property type="match status" value="2"/>
</dbReference>
<accession>A0A2G6ECF0</accession>
<evidence type="ECO:0000256" key="1">
    <source>
        <dbReference type="ARBA" id="ARBA00008683"/>
    </source>
</evidence>
<dbReference type="EMBL" id="PDPS01000013">
    <property type="protein sequence ID" value="PID59769.1"/>
    <property type="molecule type" value="Genomic_DNA"/>
</dbReference>
<name>A0A2G6ECF0_9BACT</name>
<evidence type="ECO:0000313" key="6">
    <source>
        <dbReference type="EMBL" id="PID59769.1"/>
    </source>
</evidence>